<dbReference type="STRING" id="1642818.AWE51_20060"/>
<keyword evidence="1" id="KW-0732">Signal</keyword>
<accession>A0A162CSX5</accession>
<organism evidence="2 3">
    <name type="scientific">Aquimarina aggregata</name>
    <dbReference type="NCBI Taxonomy" id="1642818"/>
    <lineage>
        <taxon>Bacteria</taxon>
        <taxon>Pseudomonadati</taxon>
        <taxon>Bacteroidota</taxon>
        <taxon>Flavobacteriia</taxon>
        <taxon>Flavobacteriales</taxon>
        <taxon>Flavobacteriaceae</taxon>
        <taxon>Aquimarina</taxon>
    </lineage>
</organism>
<evidence type="ECO:0000313" key="2">
    <source>
        <dbReference type="EMBL" id="KZS41694.1"/>
    </source>
</evidence>
<dbReference type="EMBL" id="LQRT01000003">
    <property type="protein sequence ID" value="KZS41694.1"/>
    <property type="molecule type" value="Genomic_DNA"/>
</dbReference>
<feature type="signal peptide" evidence="1">
    <location>
        <begin position="1"/>
        <end position="21"/>
    </location>
</feature>
<evidence type="ECO:0000313" key="3">
    <source>
        <dbReference type="Proteomes" id="UP000076715"/>
    </source>
</evidence>
<dbReference type="Proteomes" id="UP000076715">
    <property type="component" value="Unassembled WGS sequence"/>
</dbReference>
<feature type="chain" id="PRO_5007832835" description="Macroglobulin domain-containing protein" evidence="1">
    <location>
        <begin position="22"/>
        <end position="599"/>
    </location>
</feature>
<keyword evidence="3" id="KW-1185">Reference proteome</keyword>
<comment type="caution">
    <text evidence="2">The sequence shown here is derived from an EMBL/GenBank/DDBJ whole genome shotgun (WGS) entry which is preliminary data.</text>
</comment>
<evidence type="ECO:0008006" key="4">
    <source>
        <dbReference type="Google" id="ProtNLM"/>
    </source>
</evidence>
<evidence type="ECO:0000256" key="1">
    <source>
        <dbReference type="SAM" id="SignalP"/>
    </source>
</evidence>
<reference evidence="2 3" key="1">
    <citation type="submission" date="2016-01" db="EMBL/GenBank/DDBJ databases">
        <title>The draft genome sequence of Aquimarina sp. RZW4-3-2.</title>
        <authorList>
            <person name="Wang Y."/>
        </authorList>
    </citation>
    <scope>NUCLEOTIDE SEQUENCE [LARGE SCALE GENOMIC DNA]</scope>
    <source>
        <strain evidence="2 3">RZW4-3-2</strain>
    </source>
</reference>
<dbReference type="AlphaFoldDB" id="A0A162CSX5"/>
<dbReference type="OrthoDB" id="679547at2"/>
<sequence length="599" mass="69173">MNKFVFLVLYVSALLFQPANAQVISSDGINPIVTFKDTPQEQVYMHYNSSLLFTGEYLYYKIYCLTGAKLQFSSLSTVAYVELVSEDKTVVFRHKIKLTSGKGQGDFFIPTSVASGNYKLICYTQWMRNSKRNKFFQSDIAIINPYQGDQKKITRAYENSEKQLGFLTENNQVSQSDISSNEGSNVIRLFVDQKQYGKRKKVSLKINHKSTNFSNSYTSLSVRKIDTINVPVRTTANVFTASIDKMSNHRVDLTANRVFLPELRGWLFSGKIVTENPELSMENKKVILSVPGKSYDLKMATTNDDGSFFMNIDKPYVESEAFIQVLGDNDKFSINIDQHVPMDYKGLKFENNFYITSDMKQMILDRSVYNQINNGYFNAKPDTINLPRPIVPFYGEHLQAYNLDDYTRFPTVKETVVEIVENVRTKKIGEEKFIFLIKKEKPVFEGSNFLPLVIVDGLMIQDHTDVVTYNANNVEKISYSRIPYFISSQIFQGVLDIKTNTSNFYEKYTKSYLKKIKLFTPEPKKNYFIQSYEGDREKQFSHVPDFRQQLLWLPDLKLDKEETNINFYTSDNTGSYEICLEGFNEQGKPISVKKVFRVE</sequence>
<proteinExistence type="predicted"/>
<name>A0A162CSX5_9FLAO</name>
<protein>
    <recommendedName>
        <fullName evidence="4">Macroglobulin domain-containing protein</fullName>
    </recommendedName>
</protein>
<gene>
    <name evidence="2" type="ORF">AWE51_20060</name>
</gene>
<dbReference type="RefSeq" id="WP_066311241.1">
    <property type="nucleotide sequence ID" value="NZ_LQRT01000003.1"/>
</dbReference>